<accession>A0A0A2IDT4</accession>
<evidence type="ECO:0000313" key="2">
    <source>
        <dbReference type="Proteomes" id="UP000030143"/>
    </source>
</evidence>
<organism evidence="1 2">
    <name type="scientific">Penicillium expansum</name>
    <name type="common">Blue mold rot fungus</name>
    <dbReference type="NCBI Taxonomy" id="27334"/>
    <lineage>
        <taxon>Eukaryota</taxon>
        <taxon>Fungi</taxon>
        <taxon>Dikarya</taxon>
        <taxon>Ascomycota</taxon>
        <taxon>Pezizomycotina</taxon>
        <taxon>Eurotiomycetes</taxon>
        <taxon>Eurotiomycetidae</taxon>
        <taxon>Eurotiales</taxon>
        <taxon>Aspergillaceae</taxon>
        <taxon>Penicillium</taxon>
    </lineage>
</organism>
<proteinExistence type="predicted"/>
<name>A0A0A2IDT4_PENEN</name>
<dbReference type="STRING" id="27334.A0A0A2IDT4"/>
<dbReference type="InterPro" id="IPR006594">
    <property type="entry name" value="LisH"/>
</dbReference>
<dbReference type="GeneID" id="27674418"/>
<sequence length="498" mass="54123">MPSSTTINALSSAIVARFLRSHDYSDTLKAFLREADLAPDVGQSSGDDTNNWTIQGLVEEKSTYDQTVNFERYGTGNQQSALWSEPAPSRPAVIQTPTSSNILAASVEQWQKLSGDADEAVADGVSAQSYIVSTGADRQVHLLEKAEGNTAIKSFSDLSGSPVLSFTSILQGRYILMTNMSGQLLLHHGSQTLDSRKDHAKYAVKVVAYEDKTDPSKWWVATAGWDEHVFLYCLNIPDEADASALKIGEPVARIELDSNPESLLFVPHVDTNELLLVVSRRDSTYIYYYQVEAASEETDTPRENDGATAEKSPREARLLGQQSLAPHSNSWIAFSPAHMALSPNDPGLLAVATSTLPHMKVIIVRLLFPTTKTAPASEDPVTQASQALATLDLQNREDAAILVQANTFAPQTAYSTPQVAWRPNGSGVWVNGDDGVVRGIETKTGKIIAALKGGHEPGFKVRTVWSGYVAVPQEEGEPVLEEWVISGGFDKKLVVWKV</sequence>
<dbReference type="SUPFAM" id="SSF50978">
    <property type="entry name" value="WD40 repeat-like"/>
    <property type="match status" value="1"/>
</dbReference>
<dbReference type="OrthoDB" id="1932312at2759"/>
<dbReference type="InterPro" id="IPR015943">
    <property type="entry name" value="WD40/YVTN_repeat-like_dom_sf"/>
</dbReference>
<gene>
    <name evidence="1" type="ORF">PEX2_017240</name>
</gene>
<dbReference type="AlphaFoldDB" id="A0A0A2IDT4"/>
<reference evidence="1 2" key="1">
    <citation type="journal article" date="2015" name="Mol. Plant Microbe Interact.">
        <title>Genome, transcriptome, and functional analyses of Penicillium expansum provide new insights into secondary metabolism and pathogenicity.</title>
        <authorList>
            <person name="Ballester A.R."/>
            <person name="Marcet-Houben M."/>
            <person name="Levin E."/>
            <person name="Sela N."/>
            <person name="Selma-Lazaro C."/>
            <person name="Carmona L."/>
            <person name="Wisniewski M."/>
            <person name="Droby S."/>
            <person name="Gonzalez-Candelas L."/>
            <person name="Gabaldon T."/>
        </authorList>
    </citation>
    <scope>NUCLEOTIDE SEQUENCE [LARGE SCALE GENOMIC DNA]</scope>
    <source>
        <strain evidence="1 2">MD-8</strain>
    </source>
</reference>
<dbReference type="VEuPathDB" id="FungiDB:PEXP_055580"/>
<protein>
    <submittedName>
        <fullName evidence="1">Uncharacterized protein</fullName>
    </submittedName>
</protein>
<dbReference type="Proteomes" id="UP000030143">
    <property type="component" value="Unassembled WGS sequence"/>
</dbReference>
<comment type="caution">
    <text evidence="1">The sequence shown here is derived from an EMBL/GenBank/DDBJ whole genome shotgun (WGS) entry which is preliminary data.</text>
</comment>
<evidence type="ECO:0000313" key="1">
    <source>
        <dbReference type="EMBL" id="KGO61818.1"/>
    </source>
</evidence>
<dbReference type="PhylomeDB" id="A0A0A2IDT4"/>
<dbReference type="Gene3D" id="2.130.10.10">
    <property type="entry name" value="YVTN repeat-like/Quinoprotein amine dehydrogenase"/>
    <property type="match status" value="2"/>
</dbReference>
<dbReference type="InterPro" id="IPR036322">
    <property type="entry name" value="WD40_repeat_dom_sf"/>
</dbReference>
<dbReference type="EMBL" id="JQFZ01000029">
    <property type="protein sequence ID" value="KGO61818.1"/>
    <property type="molecule type" value="Genomic_DNA"/>
</dbReference>
<dbReference type="PROSITE" id="PS50896">
    <property type="entry name" value="LISH"/>
    <property type="match status" value="1"/>
</dbReference>
<dbReference type="HOGENOM" id="CLU_048446_0_0_1"/>
<dbReference type="RefSeq" id="XP_016602516.1">
    <property type="nucleotide sequence ID" value="XM_016738999.1"/>
</dbReference>
<keyword evidence="2" id="KW-1185">Reference proteome</keyword>